<dbReference type="PANTHER" id="PTHR13593">
    <property type="match status" value="1"/>
</dbReference>
<proteinExistence type="predicted"/>
<dbReference type="InterPro" id="IPR017946">
    <property type="entry name" value="PLC-like_Pdiesterase_TIM-brl"/>
</dbReference>
<dbReference type="InterPro" id="IPR048990">
    <property type="entry name" value="StcE_b-sandwich"/>
</dbReference>
<gene>
    <name evidence="2" type="ORF">SAMN05216593_10341</name>
</gene>
<evidence type="ECO:0000313" key="3">
    <source>
        <dbReference type="Proteomes" id="UP000183983"/>
    </source>
</evidence>
<organism evidence="2 3">
    <name type="scientific">Pseudomonas asturiensis</name>
    <dbReference type="NCBI Taxonomy" id="1190415"/>
    <lineage>
        <taxon>Bacteria</taxon>
        <taxon>Pseudomonadati</taxon>
        <taxon>Pseudomonadota</taxon>
        <taxon>Gammaproteobacteria</taxon>
        <taxon>Pseudomonadales</taxon>
        <taxon>Pseudomonadaceae</taxon>
        <taxon>Pseudomonas</taxon>
    </lineage>
</organism>
<feature type="domain" description="Metalloprotease StcE beta-sandwich" evidence="1">
    <location>
        <begin position="385"/>
        <end position="450"/>
    </location>
</feature>
<accession>A0A1M7LER7</accession>
<dbReference type="GO" id="GO:0008081">
    <property type="term" value="F:phosphoric diester hydrolase activity"/>
    <property type="evidence" value="ECO:0007669"/>
    <property type="project" value="InterPro"/>
</dbReference>
<name>A0A1M7LER7_9PSED</name>
<reference evidence="2 3" key="1">
    <citation type="submission" date="2016-11" db="EMBL/GenBank/DDBJ databases">
        <authorList>
            <person name="Jaros S."/>
            <person name="Januszkiewicz K."/>
            <person name="Wedrychowicz H."/>
        </authorList>
    </citation>
    <scope>NUCLEOTIDE SEQUENCE [LARGE SCALE GENOMIC DNA]</scope>
    <source>
        <strain evidence="2 3">LMG 26898</strain>
    </source>
</reference>
<protein>
    <recommendedName>
        <fullName evidence="1">Metalloprotease StcE beta-sandwich domain-containing protein</fullName>
    </recommendedName>
</protein>
<evidence type="ECO:0000313" key="2">
    <source>
        <dbReference type="EMBL" id="SHM76558.1"/>
    </source>
</evidence>
<evidence type="ECO:0000259" key="1">
    <source>
        <dbReference type="Pfam" id="PF20944"/>
    </source>
</evidence>
<dbReference type="GO" id="GO:0006629">
    <property type="term" value="P:lipid metabolic process"/>
    <property type="evidence" value="ECO:0007669"/>
    <property type="project" value="InterPro"/>
</dbReference>
<dbReference type="Gene3D" id="3.20.20.190">
    <property type="entry name" value="Phosphatidylinositol (PI) phosphodiesterase"/>
    <property type="match status" value="1"/>
</dbReference>
<dbReference type="AlphaFoldDB" id="A0A1M7LER7"/>
<dbReference type="RefSeq" id="WP_175561654.1">
    <property type="nucleotide sequence ID" value="NZ_FRDA01000003.1"/>
</dbReference>
<dbReference type="EMBL" id="FRDA01000003">
    <property type="protein sequence ID" value="SHM76558.1"/>
    <property type="molecule type" value="Genomic_DNA"/>
</dbReference>
<dbReference type="InterPro" id="IPR051057">
    <property type="entry name" value="PI-PLC_domain"/>
</dbReference>
<dbReference type="PANTHER" id="PTHR13593:SF113">
    <property type="entry name" value="SI:DKEY-266F7.9"/>
    <property type="match status" value="1"/>
</dbReference>
<dbReference type="SUPFAM" id="SSF51695">
    <property type="entry name" value="PLC-like phosphodiesterases"/>
    <property type="match status" value="1"/>
</dbReference>
<dbReference type="STRING" id="1190415.SAMN05216593_10341"/>
<dbReference type="Gene3D" id="2.60.120.1230">
    <property type="match status" value="1"/>
</dbReference>
<dbReference type="Proteomes" id="UP000183983">
    <property type="component" value="Unassembled WGS sequence"/>
</dbReference>
<sequence length="455" mass="52168">MNSEDDKKSGIDQPHQQAGRTRLSLWLKEYLSVLRTKINSELRLLEQVLDEHSRSDGSTLSGCPGGGGVSGGICRPFNNEDRSTWQTTYDGGRTLRIMDCILPGTHNSGFDKEASYQNSWETCQDVSPWRQLMTGIRVLDLRVEFKANASGAQRFSIFHRLNSGRTVDGDIIQAVINFRNEPSTAGNPRREIIILDFHEFKNFTDAAHQELAQLIKVRLGSFIIPRWMSALTIEQIWNHGDYGVVIAYQDSRRDPLFWDGVKQKWIGTEFPSTDVLKRFMDSIARLPKPYDELWSIQCAKYNLPPLGTPDDFSDKIREWFYSEDQASYIQQFYIINTDWSLRQRLIDNCIHANRIRGASMIWGGTVDVPQSEEYQINYVGRYLIVRLWNGHWTRKLLLPDSAPENTPLQIKSTAVYSTELMLTGSDNPATSITLKTNDVISFVFRSQKWRLLGLN</sequence>
<dbReference type="Pfam" id="PF20944">
    <property type="entry name" value="StcE_b-sandwich"/>
    <property type="match status" value="1"/>
</dbReference>